<protein>
    <submittedName>
        <fullName evidence="3">Transposase</fullName>
    </submittedName>
</protein>
<dbReference type="PATRIC" id="fig|264459.3.peg.5593"/>
<evidence type="ECO:0000259" key="2">
    <source>
        <dbReference type="PROSITE" id="PS50994"/>
    </source>
</evidence>
<dbReference type="Pfam" id="PF09299">
    <property type="entry name" value="Mu-transpos_C"/>
    <property type="match status" value="1"/>
</dbReference>
<dbReference type="EMBL" id="LJRI01001311">
    <property type="protein sequence ID" value="KPY65211.1"/>
    <property type="molecule type" value="Genomic_DNA"/>
</dbReference>
<gene>
    <name evidence="3" type="ORF">ALO94_03542</name>
</gene>
<sequence>MKSIRPGSLAYWRNQACVILELKGLLEAVVRMTEDQSTNIVRATELRASPVSDSALTAKHIFAEDRDWTDAVERHKLIQPLLANGRKSLEEVQAAAASSGRSVSTIYRWIKRFEETGLVSSLLRTVRQDKGQLRLDQELEEIIEKWMQKTYLALERPTVKKLHQDIKTECEELGLQPPHVNTIHQRVRDIDERERHKRRMGPRSAKDKYRPLRGAFPTTDVPNSVVQIDHTPVDVIIVDEADRLPIGRPNLTMSIDVHTRMIGGFFFSLDPVGANSAALCIAHAVMQKNYWLAARDIPAEWPIYGLMQKIHVDNAKEFKGHALTRGCNEYGIILEHRPRKQPNYGPHIERAFRTFMAKGHELPGTTFSNTLDKLDYDSEGRACMTLKELELWFTIFVVYVYHNEAHTGLNGVSPINYYSQCVHGTQDRPGVGLPEPIENEEKFRLDFTPYFQRTVQRHGAKIDGIHYYAPILRTRIAEDGDDGKGRKFIFVQDPRDISVVYFLDPDEEIYHPVPYFNSSHPAISVWELREVTRRIRETPGARVDEAAIFEGVRRMRVVENDAIEKTRLARNARASEKRKRRMAERRHGWKGVHTKPEPLVAAEPATVTQDVVEPYDEIEVG</sequence>
<evidence type="ECO:0000313" key="4">
    <source>
        <dbReference type="Proteomes" id="UP000050384"/>
    </source>
</evidence>
<organism evidence="3 4">
    <name type="scientific">Pseudomonas syringae pv. spinaceae</name>
    <dbReference type="NCBI Taxonomy" id="264459"/>
    <lineage>
        <taxon>Bacteria</taxon>
        <taxon>Pseudomonadati</taxon>
        <taxon>Pseudomonadota</taxon>
        <taxon>Gammaproteobacteria</taxon>
        <taxon>Pseudomonadales</taxon>
        <taxon>Pseudomonadaceae</taxon>
        <taxon>Pseudomonas</taxon>
        <taxon>Pseudomonas syringae</taxon>
    </lineage>
</organism>
<dbReference type="Pfam" id="PF13384">
    <property type="entry name" value="HTH_23"/>
    <property type="match status" value="1"/>
</dbReference>
<evidence type="ECO:0000256" key="1">
    <source>
        <dbReference type="SAM" id="MobiDB-lite"/>
    </source>
</evidence>
<reference evidence="3 4" key="1">
    <citation type="submission" date="2015-09" db="EMBL/GenBank/DDBJ databases">
        <title>Genome announcement of multiple Pseudomonas syringae strains.</title>
        <authorList>
            <person name="Thakur S."/>
            <person name="Wang P.W."/>
            <person name="Gong Y."/>
            <person name="Weir B.S."/>
            <person name="Guttman D.S."/>
        </authorList>
    </citation>
    <scope>NUCLEOTIDE SEQUENCE [LARGE SCALE GENOMIC DNA]</scope>
    <source>
        <strain evidence="3 4">ICMP16929</strain>
    </source>
</reference>
<feature type="domain" description="Integrase catalytic" evidence="2">
    <location>
        <begin position="218"/>
        <end position="422"/>
    </location>
</feature>
<feature type="region of interest" description="Disordered" evidence="1">
    <location>
        <begin position="194"/>
        <end position="213"/>
    </location>
</feature>
<dbReference type="InterPro" id="IPR012337">
    <property type="entry name" value="RNaseH-like_sf"/>
</dbReference>
<dbReference type="InterPro" id="IPR036397">
    <property type="entry name" value="RNaseH_sf"/>
</dbReference>
<dbReference type="RefSeq" id="WP_057428266.1">
    <property type="nucleotide sequence ID" value="NZ_LJRI01001311.1"/>
</dbReference>
<dbReference type="InterPro" id="IPR001584">
    <property type="entry name" value="Integrase_cat-core"/>
</dbReference>
<proteinExistence type="predicted"/>
<dbReference type="SUPFAM" id="SSF46689">
    <property type="entry name" value="Homeodomain-like"/>
    <property type="match status" value="1"/>
</dbReference>
<dbReference type="GO" id="GO:0015074">
    <property type="term" value="P:DNA integration"/>
    <property type="evidence" value="ECO:0007669"/>
    <property type="project" value="InterPro"/>
</dbReference>
<dbReference type="SUPFAM" id="SSF53098">
    <property type="entry name" value="Ribonuclease H-like"/>
    <property type="match status" value="1"/>
</dbReference>
<dbReference type="Gene3D" id="3.30.420.10">
    <property type="entry name" value="Ribonuclease H-like superfamily/Ribonuclease H"/>
    <property type="match status" value="1"/>
</dbReference>
<name>A0A0Q0APB2_PSESX</name>
<dbReference type="InterPro" id="IPR009057">
    <property type="entry name" value="Homeodomain-like_sf"/>
</dbReference>
<comment type="caution">
    <text evidence="3">The sequence shown here is derived from an EMBL/GenBank/DDBJ whole genome shotgun (WGS) entry which is preliminary data.</text>
</comment>
<dbReference type="Proteomes" id="UP000050384">
    <property type="component" value="Unassembled WGS sequence"/>
</dbReference>
<dbReference type="GO" id="GO:0003676">
    <property type="term" value="F:nucleic acid binding"/>
    <property type="evidence" value="ECO:0007669"/>
    <property type="project" value="InterPro"/>
</dbReference>
<dbReference type="AlphaFoldDB" id="A0A0Q0APB2"/>
<accession>A0A0Q0APB2</accession>
<evidence type="ECO:0000313" key="3">
    <source>
        <dbReference type="EMBL" id="KPY65211.1"/>
    </source>
</evidence>
<dbReference type="PROSITE" id="PS50994">
    <property type="entry name" value="INTEGRASE"/>
    <property type="match status" value="1"/>
</dbReference>
<dbReference type="InterPro" id="IPR015378">
    <property type="entry name" value="Transposase-like_Mu_C"/>
</dbReference>